<name>A0A1Q2D2Y8_9ACTN</name>
<keyword evidence="2" id="KW-1185">Reference proteome</keyword>
<evidence type="ECO:0008006" key="3">
    <source>
        <dbReference type="Google" id="ProtNLM"/>
    </source>
</evidence>
<keyword evidence="1" id="KW-0614">Plasmid</keyword>
<dbReference type="Proteomes" id="UP000188235">
    <property type="component" value="Plasmid unnamed"/>
</dbReference>
<sequence>MATSCKPRIWVACLHCYNDGSLVGQWVDCTDAADVTLAQLHGGAGGPYTGCEEVWCLDHENIPVPGEMGLAEAAEWGEVHEEVGETLWPALFAWVESGNYTSVGRCLPSTLDFEERYCGRDRT</sequence>
<dbReference type="RefSeq" id="WP_161490291.1">
    <property type="nucleotide sequence ID" value="NZ_CP019608.1"/>
</dbReference>
<protein>
    <recommendedName>
        <fullName evidence="3">Antirestriction protein</fullName>
    </recommendedName>
</protein>
<dbReference type="EMBL" id="CP019608">
    <property type="protein sequence ID" value="AQP52726.1"/>
    <property type="molecule type" value="Genomic_DNA"/>
</dbReference>
<accession>A0A1Q2D2Y8</accession>
<reference evidence="1 2" key="1">
    <citation type="journal article" date="2008" name="Int. J. Syst. Evol. Microbiol.">
        <title>Tessaracoccus flavescens sp. nov., isolated from marine sediment.</title>
        <authorList>
            <person name="Lee D.W."/>
            <person name="Lee S.D."/>
        </authorList>
    </citation>
    <scope>NUCLEOTIDE SEQUENCE [LARGE SCALE GENOMIC DNA]</scope>
    <source>
        <strain evidence="1 2">SST-39T</strain>
        <plasmid evidence="2">Plasmid</plasmid>
    </source>
</reference>
<dbReference type="InterPro" id="IPR009899">
    <property type="entry name" value="ArdA"/>
</dbReference>
<organism evidence="1 2">
    <name type="scientific">Tessaracoccus flavescens</name>
    <dbReference type="NCBI Taxonomy" id="399497"/>
    <lineage>
        <taxon>Bacteria</taxon>
        <taxon>Bacillati</taxon>
        <taxon>Actinomycetota</taxon>
        <taxon>Actinomycetes</taxon>
        <taxon>Propionibacteriales</taxon>
        <taxon>Propionibacteriaceae</taxon>
        <taxon>Tessaracoccus</taxon>
    </lineage>
</organism>
<gene>
    <name evidence="1" type="ORF">BW733_17665</name>
</gene>
<dbReference type="InterPro" id="IPR041895">
    <property type="entry name" value="ArdA_dom1"/>
</dbReference>
<proteinExistence type="predicted"/>
<evidence type="ECO:0000313" key="2">
    <source>
        <dbReference type="Proteomes" id="UP000188235"/>
    </source>
</evidence>
<dbReference type="KEGG" id="tfa:BW733_17665"/>
<evidence type="ECO:0000313" key="1">
    <source>
        <dbReference type="EMBL" id="AQP52726.1"/>
    </source>
</evidence>
<dbReference type="AlphaFoldDB" id="A0A1Q2D2Y8"/>
<dbReference type="Pfam" id="PF07275">
    <property type="entry name" value="ArdA"/>
    <property type="match status" value="1"/>
</dbReference>
<geneLocation type="plasmid" evidence="1">
    <name>unnamed</name>
</geneLocation>
<dbReference type="Gene3D" id="3.10.20.480">
    <property type="entry name" value="Antirestriction protein ArdA, domain 1"/>
    <property type="match status" value="1"/>
</dbReference>